<evidence type="ECO:0000313" key="1">
    <source>
        <dbReference type="EMBL" id="KVI11743.1"/>
    </source>
</evidence>
<dbReference type="GO" id="GO:0004805">
    <property type="term" value="F:trehalose-phosphatase activity"/>
    <property type="evidence" value="ECO:0007669"/>
    <property type="project" value="TreeGrafter"/>
</dbReference>
<gene>
    <name evidence="1" type="ORF">Ccrd_009822</name>
</gene>
<dbReference type="EMBL" id="LEKV01000045">
    <property type="protein sequence ID" value="KVI11743.1"/>
    <property type="molecule type" value="Genomic_DNA"/>
</dbReference>
<dbReference type="InterPro" id="IPR001830">
    <property type="entry name" value="Glyco_trans_20"/>
</dbReference>
<sequence>MLSRSSFNLLNPDDYSCAVDPRIPRFMTIPGILSEFDEDNIGKFNGKNEAHHSSGVISSVTPKRRIVVSNQLPVFEYDPDALVLQLKFGFGPDVEVVYVGSLSVDIDPSEQEEVAQRLLDKFRCLPTFLFLESRINFIMASVSITYGLCFITCYL</sequence>
<dbReference type="OMA" id="RINFIMA"/>
<name>A0A118K762_CYNCS</name>
<dbReference type="AlphaFoldDB" id="A0A118K762"/>
<dbReference type="Proteomes" id="UP000243975">
    <property type="component" value="Unassembled WGS sequence"/>
</dbReference>
<accession>A0A118K762</accession>
<dbReference type="PANTHER" id="PTHR10788:SF129">
    <property type="entry name" value="ALPHA,ALPHA-TREHALOSE-PHOSPHATE SYNTHASE (UDP-FORMING)"/>
    <property type="match status" value="1"/>
</dbReference>
<comment type="caution">
    <text evidence="1">The sequence shown here is derived from an EMBL/GenBank/DDBJ whole genome shotgun (WGS) entry which is preliminary data.</text>
</comment>
<dbReference type="STRING" id="59895.A0A118K762"/>
<protein>
    <submittedName>
        <fullName evidence="1">Uncharacterized protein</fullName>
    </submittedName>
</protein>
<dbReference type="GO" id="GO:0005829">
    <property type="term" value="C:cytosol"/>
    <property type="evidence" value="ECO:0007669"/>
    <property type="project" value="TreeGrafter"/>
</dbReference>
<keyword evidence="2" id="KW-1185">Reference proteome</keyword>
<reference evidence="1 2" key="1">
    <citation type="journal article" date="2016" name="Sci. Rep.">
        <title>The genome sequence of the outbreeding globe artichoke constructed de novo incorporating a phase-aware low-pass sequencing strategy of F1 progeny.</title>
        <authorList>
            <person name="Scaglione D."/>
            <person name="Reyes-Chin-Wo S."/>
            <person name="Acquadro A."/>
            <person name="Froenicke L."/>
            <person name="Portis E."/>
            <person name="Beitel C."/>
            <person name="Tirone M."/>
            <person name="Mauro R."/>
            <person name="Lo Monaco A."/>
            <person name="Mauromicale G."/>
            <person name="Faccioli P."/>
            <person name="Cattivelli L."/>
            <person name="Rieseberg L."/>
            <person name="Michelmore R."/>
            <person name="Lanteri S."/>
        </authorList>
    </citation>
    <scope>NUCLEOTIDE SEQUENCE [LARGE SCALE GENOMIC DNA]</scope>
    <source>
        <strain evidence="1">2C</strain>
    </source>
</reference>
<dbReference type="Gramene" id="KVI11743">
    <property type="protein sequence ID" value="KVI11743"/>
    <property type="gene ID" value="Ccrd_009822"/>
</dbReference>
<proteinExistence type="predicted"/>
<organism evidence="1 2">
    <name type="scientific">Cynara cardunculus var. scolymus</name>
    <name type="common">Globe artichoke</name>
    <name type="synonym">Cynara scolymus</name>
    <dbReference type="NCBI Taxonomy" id="59895"/>
    <lineage>
        <taxon>Eukaryota</taxon>
        <taxon>Viridiplantae</taxon>
        <taxon>Streptophyta</taxon>
        <taxon>Embryophyta</taxon>
        <taxon>Tracheophyta</taxon>
        <taxon>Spermatophyta</taxon>
        <taxon>Magnoliopsida</taxon>
        <taxon>eudicotyledons</taxon>
        <taxon>Gunneridae</taxon>
        <taxon>Pentapetalae</taxon>
        <taxon>asterids</taxon>
        <taxon>campanulids</taxon>
        <taxon>Asterales</taxon>
        <taxon>Asteraceae</taxon>
        <taxon>Carduoideae</taxon>
        <taxon>Cardueae</taxon>
        <taxon>Carduinae</taxon>
        <taxon>Cynara</taxon>
    </lineage>
</organism>
<evidence type="ECO:0000313" key="2">
    <source>
        <dbReference type="Proteomes" id="UP000243975"/>
    </source>
</evidence>
<dbReference type="PANTHER" id="PTHR10788">
    <property type="entry name" value="TREHALOSE-6-PHOSPHATE SYNTHASE"/>
    <property type="match status" value="1"/>
</dbReference>
<dbReference type="GO" id="GO:0005992">
    <property type="term" value="P:trehalose biosynthetic process"/>
    <property type="evidence" value="ECO:0007669"/>
    <property type="project" value="InterPro"/>
</dbReference>